<dbReference type="Pfam" id="PF13748">
    <property type="entry name" value="ABC_membrane_3"/>
    <property type="match status" value="1"/>
</dbReference>
<keyword evidence="8" id="KW-1185">Reference proteome</keyword>
<evidence type="ECO:0000259" key="6">
    <source>
        <dbReference type="PROSITE" id="PS50929"/>
    </source>
</evidence>
<reference evidence="8" key="1">
    <citation type="submission" date="2015-06" db="EMBL/GenBank/DDBJ databases">
        <title>Complete genome sequence and metabolic analysis of phthalate degradation pathway in Gordonia sp. QH-11.</title>
        <authorList>
            <person name="Jin D."/>
            <person name="Kong X."/>
            <person name="Bai Z."/>
        </authorList>
    </citation>
    <scope>NUCLEOTIDE SEQUENCE [LARGE SCALE GENOMIC DNA]</scope>
    <source>
        <strain evidence="8">QH-11</strain>
    </source>
</reference>
<dbReference type="Gene3D" id="1.20.1560.10">
    <property type="entry name" value="ABC transporter type 1, transmembrane domain"/>
    <property type="match status" value="1"/>
</dbReference>
<feature type="transmembrane region" description="Helical" evidence="5">
    <location>
        <begin position="136"/>
        <end position="154"/>
    </location>
</feature>
<evidence type="ECO:0000256" key="3">
    <source>
        <dbReference type="ARBA" id="ARBA00022989"/>
    </source>
</evidence>
<keyword evidence="3 5" id="KW-1133">Transmembrane helix</keyword>
<dbReference type="GO" id="GO:0140359">
    <property type="term" value="F:ABC-type transporter activity"/>
    <property type="evidence" value="ECO:0007669"/>
    <property type="project" value="InterPro"/>
</dbReference>
<comment type="subcellular location">
    <subcellularLocation>
        <location evidence="1">Cell membrane</location>
        <topology evidence="1">Multi-pass membrane protein</topology>
    </subcellularLocation>
</comment>
<dbReference type="InterPro" id="IPR011527">
    <property type="entry name" value="ABC1_TM_dom"/>
</dbReference>
<evidence type="ECO:0000256" key="2">
    <source>
        <dbReference type="ARBA" id="ARBA00022692"/>
    </source>
</evidence>
<evidence type="ECO:0000256" key="1">
    <source>
        <dbReference type="ARBA" id="ARBA00004651"/>
    </source>
</evidence>
<dbReference type="GO" id="GO:0005524">
    <property type="term" value="F:ATP binding"/>
    <property type="evidence" value="ECO:0007669"/>
    <property type="project" value="InterPro"/>
</dbReference>
<dbReference type="Proteomes" id="UP000063789">
    <property type="component" value="Chromosome"/>
</dbReference>
<dbReference type="InterPro" id="IPR036640">
    <property type="entry name" value="ABC1_TM_sf"/>
</dbReference>
<dbReference type="SUPFAM" id="SSF90123">
    <property type="entry name" value="ABC transporter transmembrane region"/>
    <property type="match status" value="1"/>
</dbReference>
<feature type="transmembrane region" description="Helical" evidence="5">
    <location>
        <begin position="12"/>
        <end position="37"/>
    </location>
</feature>
<dbReference type="STRING" id="1136941.ACH46_03755"/>
<dbReference type="AlphaFoldDB" id="A0A0N9N9B6"/>
<dbReference type="OrthoDB" id="8443255at2"/>
<keyword evidence="2 5" id="KW-0812">Transmembrane</keyword>
<dbReference type="GO" id="GO:0005886">
    <property type="term" value="C:plasma membrane"/>
    <property type="evidence" value="ECO:0007669"/>
    <property type="project" value="UniProtKB-SubCell"/>
</dbReference>
<dbReference type="RefSeq" id="WP_062391746.1">
    <property type="nucleotide sequence ID" value="NZ_CP011853.1"/>
</dbReference>
<feature type="transmembrane region" description="Helical" evidence="5">
    <location>
        <begin position="206"/>
        <end position="227"/>
    </location>
</feature>
<accession>A0A0N9N9B6</accession>
<dbReference type="KEGG" id="goq:ACH46_03755"/>
<dbReference type="EMBL" id="CP011853">
    <property type="protein sequence ID" value="ALG83785.1"/>
    <property type="molecule type" value="Genomic_DNA"/>
</dbReference>
<evidence type="ECO:0000313" key="7">
    <source>
        <dbReference type="EMBL" id="ALG83785.1"/>
    </source>
</evidence>
<dbReference type="PATRIC" id="fig|1136941.3.peg.762"/>
<keyword evidence="4 5" id="KW-0472">Membrane</keyword>
<sequence>MWSTFGGHRALIGTSVLMMAAEAVGAVFAPFLIGLAIDDYLDGSYRGLITLGIVGLATAALATVRRLLDVRRYARIYEQLSADSYSADADLSTKSARLNMLREALDFVEHGLPMIVAAVGAFIGTLVFLAALSFPIFLAALAMAVVILLVYAMSTRRTLRLNRKLNDEFEHQVEVLQLDDRPKIRKHISMLNVWQIKLSDLDASNLAVALVLTVVLQIFAAIVAAKAGMDDGARLAVMLYVFEFAAVSEMLPEAWQEYLGARDIVRRLEGLPAEA</sequence>
<proteinExistence type="predicted"/>
<feature type="transmembrane region" description="Helical" evidence="5">
    <location>
        <begin position="43"/>
        <end position="64"/>
    </location>
</feature>
<protein>
    <recommendedName>
        <fullName evidence="6">ABC transmembrane type-1 domain-containing protein</fullName>
    </recommendedName>
</protein>
<evidence type="ECO:0000256" key="4">
    <source>
        <dbReference type="ARBA" id="ARBA00023136"/>
    </source>
</evidence>
<gene>
    <name evidence="7" type="ORF">ACH46_03755</name>
</gene>
<evidence type="ECO:0000256" key="5">
    <source>
        <dbReference type="SAM" id="Phobius"/>
    </source>
</evidence>
<feature type="domain" description="ABC transmembrane type-1" evidence="6">
    <location>
        <begin position="106"/>
        <end position="177"/>
    </location>
</feature>
<organism evidence="7 8">
    <name type="scientific">Gordonia phthalatica</name>
    <dbReference type="NCBI Taxonomy" id="1136941"/>
    <lineage>
        <taxon>Bacteria</taxon>
        <taxon>Bacillati</taxon>
        <taxon>Actinomycetota</taxon>
        <taxon>Actinomycetes</taxon>
        <taxon>Mycobacteriales</taxon>
        <taxon>Gordoniaceae</taxon>
        <taxon>Gordonia</taxon>
    </lineage>
</organism>
<dbReference type="PROSITE" id="PS50929">
    <property type="entry name" value="ABC_TM1F"/>
    <property type="match status" value="1"/>
</dbReference>
<reference evidence="7 8" key="2">
    <citation type="journal article" date="2017" name="Int. J. Syst. Evol. Microbiol.">
        <title>Gordonia phthalatica sp. nov., a di-n-butyl phthalate-degrading bacterium isolated from activated sludge.</title>
        <authorList>
            <person name="Jin D."/>
            <person name="Kong X."/>
            <person name="Jia M."/>
            <person name="Yu X."/>
            <person name="Wang X."/>
            <person name="Zhuang X."/>
            <person name="Deng Y."/>
            <person name="Bai Z."/>
        </authorList>
    </citation>
    <scope>NUCLEOTIDE SEQUENCE [LARGE SCALE GENOMIC DNA]</scope>
    <source>
        <strain evidence="7 8">QH-11</strain>
    </source>
</reference>
<evidence type="ECO:0000313" key="8">
    <source>
        <dbReference type="Proteomes" id="UP000063789"/>
    </source>
</evidence>
<feature type="transmembrane region" description="Helical" evidence="5">
    <location>
        <begin position="107"/>
        <end position="130"/>
    </location>
</feature>
<name>A0A0N9N9B6_9ACTN</name>